<sequence>MKLPSSLGLAGLGCSLYTMGASATVTSNCVGSDSDVCFQWGVPESVASSGSGNVFFQLQAPNSYSWVGLGIGSQMRGADIFLIYTDGSGNVTLSTRSGTGHVMPEHVDMNGVELLEGSGVEDGQMTANIRCSSCDSLDLSSSNSWIAAWHSGDALDSSDVSESINIHTGKTVFAVDFAQASITSDSNPFVGDASDENGANDPGSDNGGVSSGGGGGPNLALIHGIIMLVAFVFMYPLGAILMPVVGRWYIHAGWQTIAFFLMWAGFGIGYVVAKDDGYWWTNTHTKMGTIVVALMGLQPILGGLHHMHYRKHQQRGIVSHVHIWYGRALMLIGIVNGGLGLKLAGSPKAFTVAYSVLAGIFGAAYVGAAIFGAFKRTPSLQHVKSPNSMAEAQS</sequence>
<dbReference type="Proteomes" id="UP001163324">
    <property type="component" value="Chromosome 1"/>
</dbReference>
<gene>
    <name evidence="1" type="ORF">N3K66_001433</name>
</gene>
<reference evidence="1" key="1">
    <citation type="submission" date="2022-10" db="EMBL/GenBank/DDBJ databases">
        <title>Complete Genome of Trichothecium roseum strain YXFP-22015, a Plant Pathogen Isolated from Citrus.</title>
        <authorList>
            <person name="Wang Y."/>
            <person name="Zhu L."/>
        </authorList>
    </citation>
    <scope>NUCLEOTIDE SEQUENCE</scope>
    <source>
        <strain evidence="1">YXFP-22015</strain>
    </source>
</reference>
<accession>A0ACC0VFC5</accession>
<proteinExistence type="predicted"/>
<name>A0ACC0VFC5_9HYPO</name>
<organism evidence="1 2">
    <name type="scientific">Trichothecium roseum</name>
    <dbReference type="NCBI Taxonomy" id="47278"/>
    <lineage>
        <taxon>Eukaryota</taxon>
        <taxon>Fungi</taxon>
        <taxon>Dikarya</taxon>
        <taxon>Ascomycota</taxon>
        <taxon>Pezizomycotina</taxon>
        <taxon>Sordariomycetes</taxon>
        <taxon>Hypocreomycetidae</taxon>
        <taxon>Hypocreales</taxon>
        <taxon>Hypocreales incertae sedis</taxon>
        <taxon>Trichothecium</taxon>
    </lineage>
</organism>
<comment type="caution">
    <text evidence="1">The sequence shown here is derived from an EMBL/GenBank/DDBJ whole genome shotgun (WGS) entry which is preliminary data.</text>
</comment>
<keyword evidence="2" id="KW-1185">Reference proteome</keyword>
<evidence type="ECO:0000313" key="2">
    <source>
        <dbReference type="Proteomes" id="UP001163324"/>
    </source>
</evidence>
<dbReference type="EMBL" id="CM047940">
    <property type="protein sequence ID" value="KAI9904904.1"/>
    <property type="molecule type" value="Genomic_DNA"/>
</dbReference>
<evidence type="ECO:0000313" key="1">
    <source>
        <dbReference type="EMBL" id="KAI9904904.1"/>
    </source>
</evidence>
<protein>
    <submittedName>
        <fullName evidence="1">Uncharacterized protein</fullName>
    </submittedName>
</protein>